<dbReference type="GO" id="GO:0032545">
    <property type="term" value="C:CURI complex"/>
    <property type="evidence" value="ECO:0007669"/>
    <property type="project" value="TreeGrafter"/>
</dbReference>
<feature type="signal peptide" evidence="2">
    <location>
        <begin position="1"/>
        <end position="20"/>
    </location>
</feature>
<dbReference type="Pfam" id="PF17404">
    <property type="entry name" value="Nrap_D3"/>
    <property type="match status" value="1"/>
</dbReference>
<evidence type="ECO:0000259" key="4">
    <source>
        <dbReference type="Pfam" id="PF17406"/>
    </source>
</evidence>
<dbReference type="GO" id="GO:0034456">
    <property type="term" value="C:UTP-C complex"/>
    <property type="evidence" value="ECO:0007669"/>
    <property type="project" value="TreeGrafter"/>
</dbReference>
<dbReference type="PANTHER" id="PTHR17972:SF0">
    <property type="entry name" value="NUCLEOLAR PROTEIN 6"/>
    <property type="match status" value="1"/>
</dbReference>
<dbReference type="InterPro" id="IPR035371">
    <property type="entry name" value="Nrap_D6"/>
</dbReference>
<dbReference type="STRING" id="145388.A0A0D2M6P4"/>
<dbReference type="GeneID" id="25728283"/>
<reference evidence="6 7" key="1">
    <citation type="journal article" date="2013" name="BMC Genomics">
        <title>Reconstruction of the lipid metabolism for the microalga Monoraphidium neglectum from its genome sequence reveals characteristics suitable for biofuel production.</title>
        <authorList>
            <person name="Bogen C."/>
            <person name="Al-Dilaimi A."/>
            <person name="Albersmeier A."/>
            <person name="Wichmann J."/>
            <person name="Grundmann M."/>
            <person name="Rupp O."/>
            <person name="Lauersen K.J."/>
            <person name="Blifernez-Klassen O."/>
            <person name="Kalinowski J."/>
            <person name="Goesmann A."/>
            <person name="Mussgnug J.H."/>
            <person name="Kruse O."/>
        </authorList>
    </citation>
    <scope>NUCLEOTIDE SEQUENCE [LARGE SCALE GENOMIC DNA]</scope>
    <source>
        <strain evidence="6 7">SAG 48.87</strain>
    </source>
</reference>
<dbReference type="GO" id="GO:0006409">
    <property type="term" value="P:tRNA export from nucleus"/>
    <property type="evidence" value="ECO:0007669"/>
    <property type="project" value="TreeGrafter"/>
</dbReference>
<dbReference type="GO" id="GO:0006364">
    <property type="term" value="P:rRNA processing"/>
    <property type="evidence" value="ECO:0007669"/>
    <property type="project" value="TreeGrafter"/>
</dbReference>
<sequence>MWIPCLLSPLLPALLLPARRQEEEAVEALVRRALTNRALLVRALQRPLAFPEASGAGDVVGALASGLAAPASRRVLVGAVVDGQEAQRLVDVGPPADDAAAAARFRALWGDRSELRRFQDGKICEAVAWEAPPGSRHTIPDAAVSHVLGRHLARGARIDCSAGRLDAALAPQPPALGRRWPDDLAAYGKMKAAIGCQLAGALASAAGFTASPSEEAVDVFVDGFAFRLLLYTDSPPRVLVLSWHHGLVAALEGQYAAFGPTCRLAKRWLGTQLLGSQLGCEAVELLVGAAFCGPALAPPPASRVTGLLRFLQLLASHPWLRAPLLVDPLREVDAAQRRALLQQYEARRAAGSAPAMFISTPRDMAYSRWTVDRPSAGVLQHLVGAAAAAAEQLSALQERLEGAGDAWGALFAAPLEDFDAWVLLRRDALPHADRVIPGESARLSKHLERHAAGHGKRNRGASADAGVPAAKSANAVLRAFPQRVLASQPTDALLPELLVGFDPVGRYLALLEERFGHLAVFCADTAGGFPAVGVKWQPAAFVPSPLRPALAHCVVEVAPGLGVPNLAQVLHEMHLLGEGLVQEVVAL</sequence>
<dbReference type="InterPro" id="IPR035368">
    <property type="entry name" value="Nrap_D3"/>
</dbReference>
<evidence type="ECO:0000256" key="1">
    <source>
        <dbReference type="RuleBase" id="RU364032"/>
    </source>
</evidence>
<proteinExistence type="inferred from homology"/>
<accession>A0A0D2M6P4</accession>
<dbReference type="Proteomes" id="UP000054498">
    <property type="component" value="Unassembled WGS sequence"/>
</dbReference>
<dbReference type="GO" id="GO:0003723">
    <property type="term" value="F:RNA binding"/>
    <property type="evidence" value="ECO:0007669"/>
    <property type="project" value="UniProtKB-KW"/>
</dbReference>
<dbReference type="InterPro" id="IPR035370">
    <property type="entry name" value="Nrap_D5"/>
</dbReference>
<dbReference type="AlphaFoldDB" id="A0A0D2M6P4"/>
<evidence type="ECO:0000259" key="3">
    <source>
        <dbReference type="Pfam" id="PF17404"/>
    </source>
</evidence>
<keyword evidence="7" id="KW-1185">Reference proteome</keyword>
<keyword evidence="1" id="KW-0539">Nucleus</keyword>
<dbReference type="Pfam" id="PF17406">
    <property type="entry name" value="Nrap_D5"/>
    <property type="match status" value="1"/>
</dbReference>
<feature type="chain" id="PRO_5002264488" evidence="2">
    <location>
        <begin position="21"/>
        <end position="587"/>
    </location>
</feature>
<evidence type="ECO:0000256" key="2">
    <source>
        <dbReference type="SAM" id="SignalP"/>
    </source>
</evidence>
<dbReference type="Gene3D" id="3.30.70.3030">
    <property type="match status" value="1"/>
</dbReference>
<dbReference type="InterPro" id="IPR005554">
    <property type="entry name" value="NOL6/Upt22"/>
</dbReference>
<dbReference type="OrthoDB" id="547902at2759"/>
<feature type="domain" description="Nrap protein" evidence="5">
    <location>
        <begin position="415"/>
        <end position="584"/>
    </location>
</feature>
<comment type="similarity">
    <text evidence="1">Belongs to the NRAP family.</text>
</comment>
<evidence type="ECO:0000313" key="7">
    <source>
        <dbReference type="Proteomes" id="UP000054498"/>
    </source>
</evidence>
<evidence type="ECO:0000259" key="5">
    <source>
        <dbReference type="Pfam" id="PF17407"/>
    </source>
</evidence>
<comment type="subcellular location">
    <subcellularLocation>
        <location evidence="1">Nucleus</location>
        <location evidence="1">Nucleolus</location>
    </subcellularLocation>
</comment>
<dbReference type="RefSeq" id="XP_013895921.1">
    <property type="nucleotide sequence ID" value="XM_014040467.1"/>
</dbReference>
<feature type="domain" description="Nrap protein" evidence="4">
    <location>
        <begin position="255"/>
        <end position="396"/>
    </location>
</feature>
<dbReference type="EMBL" id="KK102793">
    <property type="protein sequence ID" value="KIY96901.1"/>
    <property type="molecule type" value="Genomic_DNA"/>
</dbReference>
<dbReference type="Pfam" id="PF17407">
    <property type="entry name" value="Nrap_D6"/>
    <property type="match status" value="1"/>
</dbReference>
<name>A0A0D2M6P4_9CHLO</name>
<feature type="domain" description="Nrap protein" evidence="3">
    <location>
        <begin position="23"/>
        <end position="152"/>
    </location>
</feature>
<protein>
    <submittedName>
        <fullName evidence="6">Nucleolar protein 6</fullName>
    </submittedName>
</protein>
<dbReference type="KEGG" id="mng:MNEG_11059"/>
<keyword evidence="1" id="KW-0694">RNA-binding</keyword>
<organism evidence="6 7">
    <name type="scientific">Monoraphidium neglectum</name>
    <dbReference type="NCBI Taxonomy" id="145388"/>
    <lineage>
        <taxon>Eukaryota</taxon>
        <taxon>Viridiplantae</taxon>
        <taxon>Chlorophyta</taxon>
        <taxon>core chlorophytes</taxon>
        <taxon>Chlorophyceae</taxon>
        <taxon>CS clade</taxon>
        <taxon>Sphaeropleales</taxon>
        <taxon>Selenastraceae</taxon>
        <taxon>Monoraphidium</taxon>
    </lineage>
</organism>
<keyword evidence="2" id="KW-0732">Signal</keyword>
<dbReference type="GO" id="GO:0032040">
    <property type="term" value="C:small-subunit processome"/>
    <property type="evidence" value="ECO:0007669"/>
    <property type="project" value="TreeGrafter"/>
</dbReference>
<evidence type="ECO:0000313" key="6">
    <source>
        <dbReference type="EMBL" id="KIY96901.1"/>
    </source>
</evidence>
<dbReference type="PANTHER" id="PTHR17972">
    <property type="entry name" value="NUCLEOLAR RNA-ASSOCIATED PROTEIN"/>
    <property type="match status" value="1"/>
</dbReference>
<gene>
    <name evidence="6" type="ORF">MNEG_11059</name>
</gene>